<evidence type="ECO:0000313" key="4">
    <source>
        <dbReference type="Proteomes" id="UP000799779"/>
    </source>
</evidence>
<dbReference type="InterPro" id="IPR011431">
    <property type="entry name" value="Trafficking_Pga2"/>
</dbReference>
<dbReference type="GO" id="GO:0015031">
    <property type="term" value="P:protein transport"/>
    <property type="evidence" value="ECO:0007669"/>
    <property type="project" value="TreeGrafter"/>
</dbReference>
<dbReference type="PIRSF" id="PIRSF022909">
    <property type="entry name" value="UCP022909"/>
    <property type="match status" value="1"/>
</dbReference>
<accession>A0A6A5WDA8</accession>
<dbReference type="EMBL" id="ML977598">
    <property type="protein sequence ID" value="KAF1999098.1"/>
    <property type="molecule type" value="Genomic_DNA"/>
</dbReference>
<evidence type="ECO:0000256" key="1">
    <source>
        <dbReference type="SAM" id="MobiDB-lite"/>
    </source>
</evidence>
<evidence type="ECO:0000256" key="2">
    <source>
        <dbReference type="SAM" id="Phobius"/>
    </source>
</evidence>
<protein>
    <submittedName>
        <fullName evidence="3">DUF1531-domain-containing protein</fullName>
    </submittedName>
</protein>
<dbReference type="OrthoDB" id="4227028at2759"/>
<dbReference type="PANTHER" id="PTHR28199">
    <property type="entry name" value="PROCESSING OF GAS1 AND ALP PROTEIN 2"/>
    <property type="match status" value="1"/>
</dbReference>
<sequence length="154" mass="17354">MSIINPNNLSPRDLVASWGSNFVNNTTSAFDRMRLQDYIRLVVILGGYALLRPYLMKLGSKMQNKAHEADALDNGAEISPNELRGKIEIPGVEDESEDEEDGDGVGTGKSGDWGRTARVRQRKFIREALEREEARLRESVEEEEDKDIAEFLVD</sequence>
<gene>
    <name evidence="3" type="ORF">P154DRAFT_468177</name>
</gene>
<dbReference type="PANTHER" id="PTHR28199:SF1">
    <property type="entry name" value="PROCESSING OF GAS1 AND ALP PROTEIN 2"/>
    <property type="match status" value="1"/>
</dbReference>
<keyword evidence="2" id="KW-1133">Transmembrane helix</keyword>
<keyword evidence="2" id="KW-0812">Transmembrane</keyword>
<feature type="transmembrane region" description="Helical" evidence="2">
    <location>
        <begin position="38"/>
        <end position="55"/>
    </location>
</feature>
<evidence type="ECO:0000313" key="3">
    <source>
        <dbReference type="EMBL" id="KAF1999098.1"/>
    </source>
</evidence>
<organism evidence="3 4">
    <name type="scientific">Amniculicola lignicola CBS 123094</name>
    <dbReference type="NCBI Taxonomy" id="1392246"/>
    <lineage>
        <taxon>Eukaryota</taxon>
        <taxon>Fungi</taxon>
        <taxon>Dikarya</taxon>
        <taxon>Ascomycota</taxon>
        <taxon>Pezizomycotina</taxon>
        <taxon>Dothideomycetes</taxon>
        <taxon>Pleosporomycetidae</taxon>
        <taxon>Pleosporales</taxon>
        <taxon>Amniculicolaceae</taxon>
        <taxon>Amniculicola</taxon>
    </lineage>
</organism>
<dbReference type="Proteomes" id="UP000799779">
    <property type="component" value="Unassembled WGS sequence"/>
</dbReference>
<proteinExistence type="predicted"/>
<dbReference type="AlphaFoldDB" id="A0A6A5WDA8"/>
<feature type="region of interest" description="Disordered" evidence="1">
    <location>
        <begin position="135"/>
        <end position="154"/>
    </location>
</feature>
<keyword evidence="2" id="KW-0472">Membrane</keyword>
<name>A0A6A5WDA8_9PLEO</name>
<dbReference type="Pfam" id="PF07543">
    <property type="entry name" value="PGA2"/>
    <property type="match status" value="1"/>
</dbReference>
<feature type="compositionally biased region" description="Acidic residues" evidence="1">
    <location>
        <begin position="91"/>
        <end position="103"/>
    </location>
</feature>
<reference evidence="3" key="1">
    <citation type="journal article" date="2020" name="Stud. Mycol.">
        <title>101 Dothideomycetes genomes: a test case for predicting lifestyles and emergence of pathogens.</title>
        <authorList>
            <person name="Haridas S."/>
            <person name="Albert R."/>
            <person name="Binder M."/>
            <person name="Bloem J."/>
            <person name="Labutti K."/>
            <person name="Salamov A."/>
            <person name="Andreopoulos B."/>
            <person name="Baker S."/>
            <person name="Barry K."/>
            <person name="Bills G."/>
            <person name="Bluhm B."/>
            <person name="Cannon C."/>
            <person name="Castanera R."/>
            <person name="Culley D."/>
            <person name="Daum C."/>
            <person name="Ezra D."/>
            <person name="Gonzalez J."/>
            <person name="Henrissat B."/>
            <person name="Kuo A."/>
            <person name="Liang C."/>
            <person name="Lipzen A."/>
            <person name="Lutzoni F."/>
            <person name="Magnuson J."/>
            <person name="Mondo S."/>
            <person name="Nolan M."/>
            <person name="Ohm R."/>
            <person name="Pangilinan J."/>
            <person name="Park H.-J."/>
            <person name="Ramirez L."/>
            <person name="Alfaro M."/>
            <person name="Sun H."/>
            <person name="Tritt A."/>
            <person name="Yoshinaga Y."/>
            <person name="Zwiers L.-H."/>
            <person name="Turgeon B."/>
            <person name="Goodwin S."/>
            <person name="Spatafora J."/>
            <person name="Crous P."/>
            <person name="Grigoriev I."/>
        </authorList>
    </citation>
    <scope>NUCLEOTIDE SEQUENCE</scope>
    <source>
        <strain evidence="3">CBS 123094</strain>
    </source>
</reference>
<keyword evidence="4" id="KW-1185">Reference proteome</keyword>
<feature type="region of interest" description="Disordered" evidence="1">
    <location>
        <begin position="66"/>
        <end position="113"/>
    </location>
</feature>
<feature type="compositionally biased region" description="Acidic residues" evidence="1">
    <location>
        <begin position="140"/>
        <end position="154"/>
    </location>
</feature>